<feature type="transmembrane region" description="Helical" evidence="3">
    <location>
        <begin position="12"/>
        <end position="35"/>
    </location>
</feature>
<dbReference type="GO" id="GO:0009986">
    <property type="term" value="C:cell surface"/>
    <property type="evidence" value="ECO:0007669"/>
    <property type="project" value="UniProtKB-SubCell"/>
</dbReference>
<dbReference type="NCBIfam" id="TIGR02532">
    <property type="entry name" value="IV_pilin_GFxxxE"/>
    <property type="match status" value="1"/>
</dbReference>
<dbReference type="PANTHER" id="PTHR30093:SF43">
    <property type="entry name" value="SLR2015 PROTEIN"/>
    <property type="match status" value="1"/>
</dbReference>
<protein>
    <submittedName>
        <fullName evidence="4">Prepilin-type N-terminal cleavage/methylation domain-containing protein</fullName>
    </submittedName>
</protein>
<organism evidence="4 5">
    <name type="scientific">Guptibacillus hwajinpoensis</name>
    <dbReference type="NCBI Taxonomy" id="208199"/>
    <lineage>
        <taxon>Bacteria</taxon>
        <taxon>Bacillati</taxon>
        <taxon>Bacillota</taxon>
        <taxon>Bacilli</taxon>
        <taxon>Bacillales</taxon>
        <taxon>Guptibacillaceae</taxon>
        <taxon>Guptibacillus</taxon>
    </lineage>
</organism>
<dbReference type="PANTHER" id="PTHR30093">
    <property type="entry name" value="GENERAL SECRETION PATHWAY PROTEIN G"/>
    <property type="match status" value="1"/>
</dbReference>
<dbReference type="InterPro" id="IPR012902">
    <property type="entry name" value="N_methyl_site"/>
</dbReference>
<gene>
    <name evidence="4" type="ORF">FBF83_13760</name>
</gene>
<evidence type="ECO:0000313" key="5">
    <source>
        <dbReference type="Proteomes" id="UP000310541"/>
    </source>
</evidence>
<keyword evidence="3" id="KW-0812">Transmembrane</keyword>
<accession>A0A4U1MHQ3</accession>
<keyword evidence="2" id="KW-0178">Competence</keyword>
<evidence type="ECO:0000313" key="4">
    <source>
        <dbReference type="EMBL" id="TKD70297.1"/>
    </source>
</evidence>
<dbReference type="GO" id="GO:0030420">
    <property type="term" value="P:establishment of competence for transformation"/>
    <property type="evidence" value="ECO:0007669"/>
    <property type="project" value="UniProtKB-KW"/>
</dbReference>
<keyword evidence="3" id="KW-1133">Transmembrane helix</keyword>
<dbReference type="Proteomes" id="UP000310541">
    <property type="component" value="Unassembled WGS sequence"/>
</dbReference>
<name>A0A4U1MHQ3_9BACL</name>
<evidence type="ECO:0000256" key="1">
    <source>
        <dbReference type="ARBA" id="ARBA00004241"/>
    </source>
</evidence>
<dbReference type="AlphaFoldDB" id="A0A4U1MHQ3"/>
<keyword evidence="3" id="KW-0472">Membrane</keyword>
<dbReference type="PROSITE" id="PS00409">
    <property type="entry name" value="PROKAR_NTER_METHYL"/>
    <property type="match status" value="1"/>
</dbReference>
<proteinExistence type="predicted"/>
<reference evidence="4 5" key="1">
    <citation type="submission" date="2019-04" db="EMBL/GenBank/DDBJ databases">
        <title>Genome sequence of Bacillus hwajinpoensis strain Y2.</title>
        <authorList>
            <person name="Fair J.L."/>
            <person name="Maclea K.S."/>
        </authorList>
    </citation>
    <scope>NUCLEOTIDE SEQUENCE [LARGE SCALE GENOMIC DNA]</scope>
    <source>
        <strain evidence="4 5">Y2</strain>
    </source>
</reference>
<dbReference type="SUPFAM" id="SSF54523">
    <property type="entry name" value="Pili subunits"/>
    <property type="match status" value="1"/>
</dbReference>
<dbReference type="OrthoDB" id="2454081at2"/>
<dbReference type="RefSeq" id="WP_136947702.1">
    <property type="nucleotide sequence ID" value="NZ_SWFM01000003.1"/>
</dbReference>
<dbReference type="InterPro" id="IPR045584">
    <property type="entry name" value="Pilin-like"/>
</dbReference>
<dbReference type="Pfam" id="PF07963">
    <property type="entry name" value="N_methyl"/>
    <property type="match status" value="1"/>
</dbReference>
<comment type="subcellular location">
    <subcellularLocation>
        <location evidence="1">Cell surface</location>
    </subcellularLocation>
</comment>
<dbReference type="EMBL" id="SWFM01000003">
    <property type="protein sequence ID" value="TKD70297.1"/>
    <property type="molecule type" value="Genomic_DNA"/>
</dbReference>
<sequence>MFKRYLKNEKGLTLIELLVVIVILGIIAAIAIPAVGNLINNSKIDAHIANAKQVASSARLAKAQEGTATTEYTLKALKDGGFLEGIPKSPGNTGSYSPTASKVVFATDGTVNVTLIGDNNHQYLSGDINTLDKTSVKLKP</sequence>
<dbReference type="Gene3D" id="3.30.700.10">
    <property type="entry name" value="Glycoprotein, Type 4 Pilin"/>
    <property type="match status" value="1"/>
</dbReference>
<evidence type="ECO:0000256" key="3">
    <source>
        <dbReference type="SAM" id="Phobius"/>
    </source>
</evidence>
<comment type="caution">
    <text evidence="4">The sequence shown here is derived from an EMBL/GenBank/DDBJ whole genome shotgun (WGS) entry which is preliminary data.</text>
</comment>
<evidence type="ECO:0000256" key="2">
    <source>
        <dbReference type="ARBA" id="ARBA00023287"/>
    </source>
</evidence>